<keyword evidence="2" id="KW-1185">Reference proteome</keyword>
<sequence length="140" mass="15739">MAMSVPMRMPLLCSARIFAGHDENEKVSMELHNPQTTRKEGVNVNEGEQKLHSLGSQHVKEEQERVLVSEVLIQTKEGEELENVELRSSAIAALKACKPNSALTEQEMQEDVHRLIMSGYFSSCMPVTVDTRDGVRLIFQ</sequence>
<evidence type="ECO:0000313" key="2">
    <source>
        <dbReference type="Proteomes" id="UP000824469"/>
    </source>
</evidence>
<proteinExistence type="predicted"/>
<dbReference type="PANTHER" id="PTHR12815:SF32">
    <property type="entry name" value="OUTER ENVELOPE PROTEIN 80, CHLOROPLASTIC"/>
    <property type="match status" value="1"/>
</dbReference>
<comment type="caution">
    <text evidence="1">The sequence shown here is derived from an EMBL/GenBank/DDBJ whole genome shotgun (WGS) entry which is preliminary data.</text>
</comment>
<dbReference type="PANTHER" id="PTHR12815">
    <property type="entry name" value="SORTING AND ASSEMBLY MACHINERY SAMM50 PROTEIN FAMILY MEMBER"/>
    <property type="match status" value="1"/>
</dbReference>
<dbReference type="InterPro" id="IPR039910">
    <property type="entry name" value="D15-like"/>
</dbReference>
<feature type="non-terminal residue" evidence="1">
    <location>
        <position position="140"/>
    </location>
</feature>
<dbReference type="GO" id="GO:0009658">
    <property type="term" value="P:chloroplast organization"/>
    <property type="evidence" value="ECO:0007669"/>
    <property type="project" value="TreeGrafter"/>
</dbReference>
<dbReference type="Gene3D" id="3.10.20.310">
    <property type="entry name" value="membrane protein fhac"/>
    <property type="match status" value="1"/>
</dbReference>
<dbReference type="Proteomes" id="UP000824469">
    <property type="component" value="Unassembled WGS sequence"/>
</dbReference>
<dbReference type="EMBL" id="JAHRHJ020000004">
    <property type="protein sequence ID" value="KAH9317146.1"/>
    <property type="molecule type" value="Genomic_DNA"/>
</dbReference>
<dbReference type="FunFam" id="3.10.20.310:FF:000013">
    <property type="entry name" value="Outer envelope protein 80 chloroplastic"/>
    <property type="match status" value="1"/>
</dbReference>
<gene>
    <name evidence="1" type="ORF">KI387_018915</name>
</gene>
<accession>A0AA38G6M1</accession>
<dbReference type="AlphaFoldDB" id="A0AA38G6M1"/>
<name>A0AA38G6M1_TAXCH</name>
<dbReference type="GO" id="GO:0016020">
    <property type="term" value="C:membrane"/>
    <property type="evidence" value="ECO:0007669"/>
    <property type="project" value="TreeGrafter"/>
</dbReference>
<protein>
    <submittedName>
        <fullName evidence="1">Uncharacterized protein</fullName>
    </submittedName>
</protein>
<reference evidence="1 2" key="1">
    <citation type="journal article" date="2021" name="Nat. Plants">
        <title>The Taxus genome provides insights into paclitaxel biosynthesis.</title>
        <authorList>
            <person name="Xiong X."/>
            <person name="Gou J."/>
            <person name="Liao Q."/>
            <person name="Li Y."/>
            <person name="Zhou Q."/>
            <person name="Bi G."/>
            <person name="Li C."/>
            <person name="Du R."/>
            <person name="Wang X."/>
            <person name="Sun T."/>
            <person name="Guo L."/>
            <person name="Liang H."/>
            <person name="Lu P."/>
            <person name="Wu Y."/>
            <person name="Zhang Z."/>
            <person name="Ro D.K."/>
            <person name="Shang Y."/>
            <person name="Huang S."/>
            <person name="Yan J."/>
        </authorList>
    </citation>
    <scope>NUCLEOTIDE SEQUENCE [LARGE SCALE GENOMIC DNA]</scope>
    <source>
        <strain evidence="1">Ta-2019</strain>
    </source>
</reference>
<evidence type="ECO:0000313" key="1">
    <source>
        <dbReference type="EMBL" id="KAH9317146.1"/>
    </source>
</evidence>
<dbReference type="GO" id="GO:0009793">
    <property type="term" value="P:embryo development ending in seed dormancy"/>
    <property type="evidence" value="ECO:0007669"/>
    <property type="project" value="TreeGrafter"/>
</dbReference>
<organism evidence="1 2">
    <name type="scientific">Taxus chinensis</name>
    <name type="common">Chinese yew</name>
    <name type="synonym">Taxus wallichiana var. chinensis</name>
    <dbReference type="NCBI Taxonomy" id="29808"/>
    <lineage>
        <taxon>Eukaryota</taxon>
        <taxon>Viridiplantae</taxon>
        <taxon>Streptophyta</taxon>
        <taxon>Embryophyta</taxon>
        <taxon>Tracheophyta</taxon>
        <taxon>Spermatophyta</taxon>
        <taxon>Pinopsida</taxon>
        <taxon>Pinidae</taxon>
        <taxon>Conifers II</taxon>
        <taxon>Cupressales</taxon>
        <taxon>Taxaceae</taxon>
        <taxon>Taxus</taxon>
    </lineage>
</organism>